<keyword evidence="4" id="KW-0812">Transmembrane</keyword>
<evidence type="ECO:0000256" key="3">
    <source>
        <dbReference type="ARBA" id="ARBA00022448"/>
    </source>
</evidence>
<dbReference type="SUPFAM" id="SSF103506">
    <property type="entry name" value="Mitochondrial carrier"/>
    <property type="match status" value="1"/>
</dbReference>
<keyword evidence="6" id="KW-1133">Transmembrane helix</keyword>
<evidence type="ECO:0000313" key="9">
    <source>
        <dbReference type="Proteomes" id="UP000541444"/>
    </source>
</evidence>
<evidence type="ECO:0000256" key="5">
    <source>
        <dbReference type="ARBA" id="ARBA00022737"/>
    </source>
</evidence>
<sequence>MHLLNLQFYIYERLKQLLSSSAQSNSHPSTIQTLFCGGLVGSIAALFTTPFDVVKTRLQTETSLKWIMAMQMHDIACCSFYHEQVSILEQMNMSSSLAIWNASYWGLYLYSRVITFAPTATLASIISTRVVHYDVFPIATSTSIVSTGVAYFGVFPAATSSSMAFAGVVYSDVFRPCSSRGLLIPLFSRGFLQKKLQRFHQKFYQRLNRQFPNISIRTESTIPVSEQAHKILEYTTPAYAILAKVTAGKTP</sequence>
<dbReference type="PANTHER" id="PTHR45667">
    <property type="entry name" value="S-ADENOSYLMETHIONINE MITOCHONDRIAL CARRIER PROTEIN"/>
    <property type="match status" value="1"/>
</dbReference>
<comment type="caution">
    <text evidence="8">The sequence shown here is derived from an EMBL/GenBank/DDBJ whole genome shotgun (WGS) entry which is preliminary data.</text>
</comment>
<keyword evidence="3" id="KW-0813">Transport</keyword>
<evidence type="ECO:0000256" key="6">
    <source>
        <dbReference type="ARBA" id="ARBA00022989"/>
    </source>
</evidence>
<comment type="similarity">
    <text evidence="2">Belongs to the mitochondrial carrier (TC 2.A.29) family.</text>
</comment>
<evidence type="ECO:0000256" key="4">
    <source>
        <dbReference type="ARBA" id="ARBA00022692"/>
    </source>
</evidence>
<comment type="subcellular location">
    <subcellularLocation>
        <location evidence="1">Membrane</location>
        <topology evidence="1">Multi-pass membrane protein</topology>
    </subcellularLocation>
</comment>
<reference evidence="8 9" key="1">
    <citation type="journal article" date="2020" name="IScience">
        <title>Genome Sequencing of the Endangered Kingdonia uniflora (Circaeasteraceae, Ranunculales) Reveals Potential Mechanisms of Evolutionary Specialization.</title>
        <authorList>
            <person name="Sun Y."/>
            <person name="Deng T."/>
            <person name="Zhang A."/>
            <person name="Moore M.J."/>
            <person name="Landis J.B."/>
            <person name="Lin N."/>
            <person name="Zhang H."/>
            <person name="Zhang X."/>
            <person name="Huang J."/>
            <person name="Zhang X."/>
            <person name="Sun H."/>
            <person name="Wang H."/>
        </authorList>
    </citation>
    <scope>NUCLEOTIDE SEQUENCE [LARGE SCALE GENOMIC DNA]</scope>
    <source>
        <strain evidence="8">TB1705</strain>
        <tissue evidence="8">Leaf</tissue>
    </source>
</reference>
<evidence type="ECO:0000313" key="8">
    <source>
        <dbReference type="EMBL" id="KAF6165798.1"/>
    </source>
</evidence>
<dbReference type="GO" id="GO:0016020">
    <property type="term" value="C:membrane"/>
    <property type="evidence" value="ECO:0007669"/>
    <property type="project" value="UniProtKB-SubCell"/>
</dbReference>
<keyword evidence="9" id="KW-1185">Reference proteome</keyword>
<keyword evidence="5" id="KW-0677">Repeat</keyword>
<dbReference type="InterPro" id="IPR023395">
    <property type="entry name" value="MCP_dom_sf"/>
</dbReference>
<dbReference type="OrthoDB" id="10253709at2759"/>
<evidence type="ECO:0000256" key="2">
    <source>
        <dbReference type="ARBA" id="ARBA00006375"/>
    </source>
</evidence>
<organism evidence="8 9">
    <name type="scientific">Kingdonia uniflora</name>
    <dbReference type="NCBI Taxonomy" id="39325"/>
    <lineage>
        <taxon>Eukaryota</taxon>
        <taxon>Viridiplantae</taxon>
        <taxon>Streptophyta</taxon>
        <taxon>Embryophyta</taxon>
        <taxon>Tracheophyta</taxon>
        <taxon>Spermatophyta</taxon>
        <taxon>Magnoliopsida</taxon>
        <taxon>Ranunculales</taxon>
        <taxon>Circaeasteraceae</taxon>
        <taxon>Kingdonia</taxon>
    </lineage>
</organism>
<dbReference type="Gene3D" id="1.50.40.10">
    <property type="entry name" value="Mitochondrial carrier domain"/>
    <property type="match status" value="1"/>
</dbReference>
<evidence type="ECO:0000256" key="1">
    <source>
        <dbReference type="ARBA" id="ARBA00004141"/>
    </source>
</evidence>
<keyword evidence="7" id="KW-0472">Membrane</keyword>
<protein>
    <submittedName>
        <fullName evidence="8">Uncharacterized protein</fullName>
    </submittedName>
</protein>
<accession>A0A7J7NG04</accession>
<name>A0A7J7NG04_9MAGN</name>
<evidence type="ECO:0000256" key="7">
    <source>
        <dbReference type="ARBA" id="ARBA00023136"/>
    </source>
</evidence>
<dbReference type="EMBL" id="JACGCM010000816">
    <property type="protein sequence ID" value="KAF6165798.1"/>
    <property type="molecule type" value="Genomic_DNA"/>
</dbReference>
<gene>
    <name evidence="8" type="ORF">GIB67_012695</name>
</gene>
<dbReference type="AlphaFoldDB" id="A0A7J7NG04"/>
<dbReference type="Pfam" id="PF00153">
    <property type="entry name" value="Mito_carr"/>
    <property type="match status" value="1"/>
</dbReference>
<proteinExistence type="inferred from homology"/>
<dbReference type="Proteomes" id="UP000541444">
    <property type="component" value="Unassembled WGS sequence"/>
</dbReference>
<dbReference type="InterPro" id="IPR018108">
    <property type="entry name" value="MCP_transmembrane"/>
</dbReference>